<dbReference type="EMBL" id="UINC01212121">
    <property type="protein sequence ID" value="SVE36305.1"/>
    <property type="molecule type" value="Genomic_DNA"/>
</dbReference>
<proteinExistence type="predicted"/>
<feature type="transmembrane region" description="Helical" evidence="8">
    <location>
        <begin position="203"/>
        <end position="224"/>
    </location>
</feature>
<gene>
    <name evidence="10" type="ORF">METZ01_LOCUS489159</name>
</gene>
<evidence type="ECO:0000313" key="10">
    <source>
        <dbReference type="EMBL" id="SVE36305.1"/>
    </source>
</evidence>
<keyword evidence="6 8" id="KW-1133">Transmembrane helix</keyword>
<dbReference type="GO" id="GO:0016763">
    <property type="term" value="F:pentosyltransferase activity"/>
    <property type="evidence" value="ECO:0007669"/>
    <property type="project" value="TreeGrafter"/>
</dbReference>
<evidence type="ECO:0000256" key="6">
    <source>
        <dbReference type="ARBA" id="ARBA00022989"/>
    </source>
</evidence>
<organism evidence="10">
    <name type="scientific">marine metagenome</name>
    <dbReference type="NCBI Taxonomy" id="408172"/>
    <lineage>
        <taxon>unclassified sequences</taxon>
        <taxon>metagenomes</taxon>
        <taxon>ecological metagenomes</taxon>
    </lineage>
</organism>
<dbReference type="PANTHER" id="PTHR33908:SF11">
    <property type="entry name" value="MEMBRANE PROTEIN"/>
    <property type="match status" value="1"/>
</dbReference>
<dbReference type="PANTHER" id="PTHR33908">
    <property type="entry name" value="MANNOSYLTRANSFERASE YKCB-RELATED"/>
    <property type="match status" value="1"/>
</dbReference>
<keyword evidence="4" id="KW-0808">Transferase</keyword>
<evidence type="ECO:0000256" key="4">
    <source>
        <dbReference type="ARBA" id="ARBA00022679"/>
    </source>
</evidence>
<feature type="non-terminal residue" evidence="10">
    <location>
        <position position="238"/>
    </location>
</feature>
<dbReference type="GO" id="GO:0008610">
    <property type="term" value="P:lipid biosynthetic process"/>
    <property type="evidence" value="ECO:0007669"/>
    <property type="project" value="UniProtKB-ARBA"/>
</dbReference>
<keyword evidence="2" id="KW-1003">Cell membrane</keyword>
<evidence type="ECO:0000259" key="9">
    <source>
        <dbReference type="Pfam" id="PF13231"/>
    </source>
</evidence>
<feature type="non-terminal residue" evidence="10">
    <location>
        <position position="1"/>
    </location>
</feature>
<evidence type="ECO:0000256" key="7">
    <source>
        <dbReference type="ARBA" id="ARBA00023136"/>
    </source>
</evidence>
<evidence type="ECO:0000256" key="8">
    <source>
        <dbReference type="SAM" id="Phobius"/>
    </source>
</evidence>
<feature type="transmembrane region" description="Helical" evidence="8">
    <location>
        <begin position="136"/>
        <end position="155"/>
    </location>
</feature>
<sequence length="238" mass="27493">FLSVFFYFFNSDNFLDYMNLQRSLSIMISVLTVIPVYLLCSRFFDKRYSIIGAALFVFEPLIIQNSLYGITESLYLFIGITSLFLFLSNNIKAVYISFGVAALFTLVRYEGLLLLLPLSIMFFVRFKKEKKVVLKYGFCVLIFVLIASPMAYIRFENTGQDGIISHVIAVPVYYQTASEKGEQDQVITFFNFFITGLLNLSKYLGWITIPFFIFFIIFGIFAIFKNRDYKTNTIALTS</sequence>
<evidence type="ECO:0000256" key="1">
    <source>
        <dbReference type="ARBA" id="ARBA00004651"/>
    </source>
</evidence>
<protein>
    <recommendedName>
        <fullName evidence="9">Glycosyltransferase RgtA/B/C/D-like domain-containing protein</fullName>
    </recommendedName>
</protein>
<dbReference type="InterPro" id="IPR050297">
    <property type="entry name" value="LipidA_mod_glycosyltrf_83"/>
</dbReference>
<keyword evidence="3" id="KW-0328">Glycosyltransferase</keyword>
<feature type="transmembrane region" description="Helical" evidence="8">
    <location>
        <begin position="93"/>
        <end position="124"/>
    </location>
</feature>
<feature type="domain" description="Glycosyltransferase RgtA/B/C/D-like" evidence="9">
    <location>
        <begin position="23"/>
        <end position="152"/>
    </location>
</feature>
<comment type="subcellular location">
    <subcellularLocation>
        <location evidence="1">Cell membrane</location>
        <topology evidence="1">Multi-pass membrane protein</topology>
    </subcellularLocation>
</comment>
<dbReference type="InterPro" id="IPR038731">
    <property type="entry name" value="RgtA/B/C-like"/>
</dbReference>
<reference evidence="10" key="1">
    <citation type="submission" date="2018-05" db="EMBL/GenBank/DDBJ databases">
        <authorList>
            <person name="Lanie J.A."/>
            <person name="Ng W.-L."/>
            <person name="Kazmierczak K.M."/>
            <person name="Andrzejewski T.M."/>
            <person name="Davidsen T.M."/>
            <person name="Wayne K.J."/>
            <person name="Tettelin H."/>
            <person name="Glass J.I."/>
            <person name="Rusch D."/>
            <person name="Podicherti R."/>
            <person name="Tsui H.-C.T."/>
            <person name="Winkler M.E."/>
        </authorList>
    </citation>
    <scope>NUCLEOTIDE SEQUENCE</scope>
</reference>
<dbReference type="GO" id="GO:0005886">
    <property type="term" value="C:plasma membrane"/>
    <property type="evidence" value="ECO:0007669"/>
    <property type="project" value="UniProtKB-SubCell"/>
</dbReference>
<dbReference type="Pfam" id="PF13231">
    <property type="entry name" value="PMT_2"/>
    <property type="match status" value="1"/>
</dbReference>
<dbReference type="AlphaFoldDB" id="A0A383CWM5"/>
<keyword evidence="7 8" id="KW-0472">Membrane</keyword>
<evidence type="ECO:0000256" key="5">
    <source>
        <dbReference type="ARBA" id="ARBA00022692"/>
    </source>
</evidence>
<feature type="transmembrane region" description="Helical" evidence="8">
    <location>
        <begin position="67"/>
        <end position="87"/>
    </location>
</feature>
<accession>A0A383CWM5</accession>
<feature type="transmembrane region" description="Helical" evidence="8">
    <location>
        <begin position="20"/>
        <end position="40"/>
    </location>
</feature>
<evidence type="ECO:0000256" key="3">
    <source>
        <dbReference type="ARBA" id="ARBA00022676"/>
    </source>
</evidence>
<evidence type="ECO:0000256" key="2">
    <source>
        <dbReference type="ARBA" id="ARBA00022475"/>
    </source>
</evidence>
<keyword evidence="5 8" id="KW-0812">Transmembrane</keyword>
<name>A0A383CWM5_9ZZZZ</name>